<dbReference type="AlphaFoldDB" id="A0A7G6T228"/>
<evidence type="ECO:0000256" key="5">
    <source>
        <dbReference type="SAM" id="MobiDB-lite"/>
    </source>
</evidence>
<evidence type="ECO:0000313" key="8">
    <source>
        <dbReference type="Proteomes" id="UP000515465"/>
    </source>
</evidence>
<dbReference type="GO" id="GO:0020037">
    <property type="term" value="F:heme binding"/>
    <property type="evidence" value="ECO:0007669"/>
    <property type="project" value="InterPro"/>
</dbReference>
<keyword evidence="1 4" id="KW-0349">Heme</keyword>
<dbReference type="EMBL" id="CP050296">
    <property type="protein sequence ID" value="QND60810.1"/>
    <property type="molecule type" value="Genomic_DNA"/>
</dbReference>
<evidence type="ECO:0000256" key="4">
    <source>
        <dbReference type="PROSITE-ProRule" id="PRU00433"/>
    </source>
</evidence>
<dbReference type="RefSeq" id="WP_183459995.1">
    <property type="nucleotide sequence ID" value="NZ_CP050296.1"/>
</dbReference>
<dbReference type="InterPro" id="IPR009056">
    <property type="entry name" value="Cyt_c-like_dom"/>
</dbReference>
<dbReference type="GO" id="GO:0046872">
    <property type="term" value="F:metal ion binding"/>
    <property type="evidence" value="ECO:0007669"/>
    <property type="project" value="UniProtKB-KW"/>
</dbReference>
<gene>
    <name evidence="7" type="ORF">HB778_33200</name>
</gene>
<evidence type="ECO:0000256" key="3">
    <source>
        <dbReference type="ARBA" id="ARBA00023004"/>
    </source>
</evidence>
<feature type="region of interest" description="Disordered" evidence="5">
    <location>
        <begin position="238"/>
        <end position="266"/>
    </location>
</feature>
<dbReference type="Proteomes" id="UP000515465">
    <property type="component" value="Chromosome"/>
</dbReference>
<dbReference type="PROSITE" id="PS51007">
    <property type="entry name" value="CYTC"/>
    <property type="match status" value="1"/>
</dbReference>
<feature type="compositionally biased region" description="Polar residues" evidence="5">
    <location>
        <begin position="610"/>
        <end position="638"/>
    </location>
</feature>
<proteinExistence type="predicted"/>
<organism evidence="7 8">
    <name type="scientific">Mesorhizobium huakuii</name>
    <dbReference type="NCBI Taxonomy" id="28104"/>
    <lineage>
        <taxon>Bacteria</taxon>
        <taxon>Pseudomonadati</taxon>
        <taxon>Pseudomonadota</taxon>
        <taxon>Alphaproteobacteria</taxon>
        <taxon>Hyphomicrobiales</taxon>
        <taxon>Phyllobacteriaceae</taxon>
        <taxon>Mesorhizobium</taxon>
    </lineage>
</organism>
<dbReference type="GO" id="GO:0009055">
    <property type="term" value="F:electron transfer activity"/>
    <property type="evidence" value="ECO:0007669"/>
    <property type="project" value="InterPro"/>
</dbReference>
<evidence type="ECO:0000256" key="2">
    <source>
        <dbReference type="ARBA" id="ARBA00022723"/>
    </source>
</evidence>
<feature type="region of interest" description="Disordered" evidence="5">
    <location>
        <begin position="609"/>
        <end position="638"/>
    </location>
</feature>
<evidence type="ECO:0000259" key="6">
    <source>
        <dbReference type="PROSITE" id="PS51007"/>
    </source>
</evidence>
<reference evidence="8" key="1">
    <citation type="journal article" date="2020" name="Mol. Plant Microbe">
        <title>Rhizobial microsymbionts of the narrowly endemic Oxytropis species growing in Kamchatka are characterized by significant genetic diversity and possess a set of genes that are associated with T3SS and T6SS secretion systems and can affect the development of symbiosis.</title>
        <authorList>
            <person name="Safronova V."/>
            <person name="Guro P."/>
            <person name="Sazanova A."/>
            <person name="Kuznetsova I."/>
            <person name="Belimov A."/>
            <person name="Yakubov V."/>
            <person name="Chirak E."/>
            <person name="Afonin A."/>
            <person name="Gogolev Y."/>
            <person name="Andronov E."/>
            <person name="Tikhonovich I."/>
        </authorList>
    </citation>
    <scope>NUCLEOTIDE SEQUENCE [LARGE SCALE GENOMIC DNA]</scope>
    <source>
        <strain evidence="8">583</strain>
    </source>
</reference>
<dbReference type="SUPFAM" id="SSF46626">
    <property type="entry name" value="Cytochrome c"/>
    <property type="match status" value="1"/>
</dbReference>
<name>A0A7G6T228_9HYPH</name>
<accession>A0A7G6T228</accession>
<evidence type="ECO:0000256" key="1">
    <source>
        <dbReference type="ARBA" id="ARBA00022617"/>
    </source>
</evidence>
<feature type="region of interest" description="Disordered" evidence="5">
    <location>
        <begin position="23"/>
        <end position="50"/>
    </location>
</feature>
<keyword evidence="3 4" id="KW-0408">Iron</keyword>
<dbReference type="InterPro" id="IPR036909">
    <property type="entry name" value="Cyt_c-like_dom_sf"/>
</dbReference>
<sequence length="638" mass="69618">MKSQTDRSKTILGLYLDQADGDKIKLQPASSDTDSGASEPAVRPAMPDTHAGRELFEPGDRALYEKVLAQLADDGVDPTVYGYASGIVGLRLFPNPNFFGKTDAAQKARDLWMKEIANNPKGDNYYTDSSINADPNLVRPFRVSMSCGFCHIAPHPLNPPANPEKPDWSNLSSTIGDQYWKPVATFTNLKKADSFLYQFLASQQPGTIDTSLVSTDHINNANTITAIFDLPARLARASANPPEEQSASNLLIPGVEDPQSAANPRHTPRVLLDGSDSVGVFGALSRVYLNIGTYSEEWKRLHNTVVGFKPQRPFAVATALKNSVYWRTAEKYRIPYMAAFFRYVAKDTGETVTQPMRLADTGDGKRRIEAERADASKGRGVFIQNCAVCHSSKQPAGFSLSFARDWADKQVLAPNASPALTLPMDFADWDNFKKSPAYGDYVKQISDLASQASDQSDPFIKDNFLSTDIRVPVTLVGTNSGRAVATNAMRGQVWDNFSSETYKNLPAVGEVHFFNPFSGKPVDAWGNNDSYAPPAGGPGYYRPASLISLWATAPFLHNNALGEYTHDPSVVGRLKAFDDGIDKILWPDKREASPPCASMVTCAARWRSPEATTVSSIERPSPASSTFRHASSTPLSPG</sequence>
<feature type="domain" description="Cytochrome c" evidence="6">
    <location>
        <begin position="373"/>
        <end position="480"/>
    </location>
</feature>
<evidence type="ECO:0000313" key="7">
    <source>
        <dbReference type="EMBL" id="QND60810.1"/>
    </source>
</evidence>
<keyword evidence="2 4" id="KW-0479">Metal-binding</keyword>
<protein>
    <recommendedName>
        <fullName evidence="6">Cytochrome c domain-containing protein</fullName>
    </recommendedName>
</protein>